<comment type="similarity">
    <text evidence="2">Belongs to the Ro 60 kDa family.</text>
</comment>
<evidence type="ECO:0000313" key="10">
    <source>
        <dbReference type="WBParaSite" id="EVEC_0000817601-mRNA-1"/>
    </source>
</evidence>
<name>A0A0N4VC90_ENTVE</name>
<dbReference type="AlphaFoldDB" id="A0A0N4VC90"/>
<evidence type="ECO:0000259" key="7">
    <source>
        <dbReference type="PROSITE" id="PS50988"/>
    </source>
</evidence>
<keyword evidence="5" id="KW-0694">RNA-binding</keyword>
<dbReference type="InterPro" id="IPR037214">
    <property type="entry name" value="TROVE_dom_sf"/>
</dbReference>
<evidence type="ECO:0000256" key="5">
    <source>
        <dbReference type="ARBA" id="ARBA00022884"/>
    </source>
</evidence>
<dbReference type="SUPFAM" id="SSF53300">
    <property type="entry name" value="vWA-like"/>
    <property type="match status" value="2"/>
</dbReference>
<dbReference type="GO" id="GO:0003723">
    <property type="term" value="F:RNA binding"/>
    <property type="evidence" value="ECO:0007669"/>
    <property type="project" value="UniProtKB-KW"/>
</dbReference>
<evidence type="ECO:0000256" key="1">
    <source>
        <dbReference type="ARBA" id="ARBA00004496"/>
    </source>
</evidence>
<comment type="subcellular location">
    <subcellularLocation>
        <location evidence="1">Cytoplasm</location>
    </subcellularLocation>
</comment>
<keyword evidence="4" id="KW-0479">Metal-binding</keyword>
<dbReference type="STRING" id="51028.A0A0N4VC90"/>
<evidence type="ECO:0000313" key="9">
    <source>
        <dbReference type="Proteomes" id="UP000274131"/>
    </source>
</evidence>
<dbReference type="PROSITE" id="PS50988">
    <property type="entry name" value="TROVE"/>
    <property type="match status" value="1"/>
</dbReference>
<dbReference type="OrthoDB" id="6098064at2759"/>
<dbReference type="PANTHER" id="PTHR14202">
    <property type="entry name" value="60 KDA RIBONUCLEOPROTEIN SSA/RO"/>
    <property type="match status" value="1"/>
</dbReference>
<keyword evidence="9" id="KW-1185">Reference proteome</keyword>
<dbReference type="GO" id="GO:0005737">
    <property type="term" value="C:cytoplasm"/>
    <property type="evidence" value="ECO:0007669"/>
    <property type="project" value="UniProtKB-SubCell"/>
</dbReference>
<dbReference type="PANTHER" id="PTHR14202:SF0">
    <property type="entry name" value="RNA-BINDING PROTEIN RO60"/>
    <property type="match status" value="1"/>
</dbReference>
<proteinExistence type="inferred from homology"/>
<evidence type="ECO:0000256" key="6">
    <source>
        <dbReference type="ARBA" id="ARBA00023274"/>
    </source>
</evidence>
<evidence type="ECO:0000313" key="8">
    <source>
        <dbReference type="EMBL" id="VDD92909.1"/>
    </source>
</evidence>
<dbReference type="InterPro" id="IPR040322">
    <property type="entry name" value="TROVE2"/>
</dbReference>
<gene>
    <name evidence="8" type="ORF">EVEC_LOCUS7660</name>
</gene>
<dbReference type="Pfam" id="PF05731">
    <property type="entry name" value="TROVE"/>
    <property type="match status" value="2"/>
</dbReference>
<evidence type="ECO:0000256" key="4">
    <source>
        <dbReference type="ARBA" id="ARBA00022723"/>
    </source>
</evidence>
<dbReference type="InterPro" id="IPR056800">
    <property type="entry name" value="vWA_Ro60"/>
</dbReference>
<keyword evidence="6" id="KW-0687">Ribonucleoprotein</keyword>
<dbReference type="Proteomes" id="UP000274131">
    <property type="component" value="Unassembled WGS sequence"/>
</dbReference>
<evidence type="ECO:0000256" key="2">
    <source>
        <dbReference type="ARBA" id="ARBA00007814"/>
    </source>
</evidence>
<evidence type="ECO:0000256" key="3">
    <source>
        <dbReference type="ARBA" id="ARBA00022490"/>
    </source>
</evidence>
<dbReference type="Gene3D" id="3.40.50.410">
    <property type="entry name" value="von Willebrand factor, type A domain"/>
    <property type="match status" value="2"/>
</dbReference>
<accession>A0A0N4VC90</accession>
<dbReference type="SUPFAM" id="SSF140864">
    <property type="entry name" value="TROVE domain-like"/>
    <property type="match status" value="2"/>
</dbReference>
<reference evidence="10" key="1">
    <citation type="submission" date="2017-02" db="UniProtKB">
        <authorList>
            <consortium name="WormBaseParasite"/>
        </authorList>
    </citation>
    <scope>IDENTIFICATION</scope>
</reference>
<keyword evidence="3" id="KW-0963">Cytoplasm</keyword>
<dbReference type="GO" id="GO:0046872">
    <property type="term" value="F:metal ion binding"/>
    <property type="evidence" value="ECO:0007669"/>
    <property type="project" value="UniProtKB-KW"/>
</dbReference>
<feature type="domain" description="TROVE" evidence="7">
    <location>
        <begin position="62"/>
        <end position="572"/>
    </location>
</feature>
<protein>
    <submittedName>
        <fullName evidence="10">TROVE domain-containing protein</fullName>
    </submittedName>
</protein>
<dbReference type="Pfam" id="PF25045">
    <property type="entry name" value="vWA_Ro60"/>
    <property type="match status" value="1"/>
</dbReference>
<dbReference type="InterPro" id="IPR008858">
    <property type="entry name" value="TROVE_dom"/>
</dbReference>
<organism evidence="10">
    <name type="scientific">Enterobius vermicularis</name>
    <name type="common">Human pinworm</name>
    <dbReference type="NCBI Taxonomy" id="51028"/>
    <lineage>
        <taxon>Eukaryota</taxon>
        <taxon>Metazoa</taxon>
        <taxon>Ecdysozoa</taxon>
        <taxon>Nematoda</taxon>
        <taxon>Chromadorea</taxon>
        <taxon>Rhabditida</taxon>
        <taxon>Spirurina</taxon>
        <taxon>Oxyuridomorpha</taxon>
        <taxon>Oxyuroidea</taxon>
        <taxon>Oxyuridae</taxon>
        <taxon>Enterobius</taxon>
    </lineage>
</organism>
<dbReference type="WBParaSite" id="EVEC_0000817601-mRNA-1">
    <property type="protein sequence ID" value="EVEC_0000817601-mRNA-1"/>
    <property type="gene ID" value="EVEC_0000817601"/>
</dbReference>
<dbReference type="EMBL" id="UXUI01009031">
    <property type="protein sequence ID" value="VDD92909.1"/>
    <property type="molecule type" value="Genomic_DNA"/>
</dbReference>
<dbReference type="GO" id="GO:1990904">
    <property type="term" value="C:ribonucleoprotein complex"/>
    <property type="evidence" value="ECO:0007669"/>
    <property type="project" value="UniProtKB-KW"/>
</dbReference>
<reference evidence="8 9" key="2">
    <citation type="submission" date="2018-10" db="EMBL/GenBank/DDBJ databases">
        <authorList>
            <consortium name="Pathogen Informatics"/>
        </authorList>
    </citation>
    <scope>NUCLEOTIDE SEQUENCE [LARGE SCALE GENOMIC DNA]</scope>
</reference>
<sequence length="779" mass="88272">MAELEELLFGVKPNEPTPAKYKQWLSDLHSLEQLASFVETENENVTPPDTHKQTEKARTDQIENKAGGFGFKVSDETRVRRFLILGTTGGTYYSSEKELTMDNVKDLCEIIQKGGGLMILREILDVSLNGRAPKQDSTMFALALCARYKVCDTVDKRTEQRWKDFSKRGFIGSSYVQQAPLQAYLDYQKGLQLTALRAVGKVCRIPTHLFMFLKYCKLVSSKTGFVENSSGWSRALRETVSNWYFNIEPTRLALLVTKYQNREGYSHRDLFRLCHIKPKISFPETHLYWGHYAEYDFLFNYVVNGMVEKKRKNEDLLDNPEKKRKIEEAGDVTLKKPVSREEREIEDLKKKMKNMFREKWEKGLDKQTRDTIKENISKFLEETTEKVVAQRLVHLKKKGEERDEELSRLMEKRGAVPQDLQKTKTFTFITAFQTLKHTSDAQEAVKLIRAHGFVREHVPTDLLDSQEVWAALLDDMPMTAMIRNLGKMASIGLLGEEEKVKVHVDKVVAKLTDEKAIKDARIHPVGVLLASSVYKKGAGIKGKLSWEPVQAVKDALDKAFLLAFKNVTPTNKRYCLALDVSGSMDSAVSGTHLTCREAACALSSVLLRTEPKVSGSMIGESIAEVISCTLVNNGEECKYYVTFTPRILAVEVVAFSEELTTLDVNQSTPLDTFLTKANGLTFAGTDCAKPMVWALEKKKEFDVFVVYTDCETWYGEIHPFEALKKYREEMGIPDARLIVMGMTATNFTIADPTDPGMLDICGFDSAVPELVKEFVLGRI</sequence>
<dbReference type="InterPro" id="IPR036465">
    <property type="entry name" value="vWFA_dom_sf"/>
</dbReference>